<dbReference type="GO" id="GO:0005634">
    <property type="term" value="C:nucleus"/>
    <property type="evidence" value="ECO:0007669"/>
    <property type="project" value="UniProtKB-SubCell"/>
</dbReference>
<feature type="compositionally biased region" description="Low complexity" evidence="10">
    <location>
        <begin position="71"/>
        <end position="81"/>
    </location>
</feature>
<sequence length="323" mass="35888">MGSNVLTSLIQDAILKLCTQHVTFDASLEIDGIICITPGQDAKEIVVKMHRTIMKPVTQPDQYAPEMDTNPSTPSSTSSATPHKRQRNRQGRDIDPNAYPQNVTSNVSFDEMPKPSIYDEDSGGGGYYNSEQQQQYATPDSTPSKSRKRRAAPAPEASTEEKYIKVEPGESEILVEEPTSVTPGNSNDGYTDPNQGMGNWNLGNSAAYVQGKSPNEEPDSICERCHHVFPTSRCMEYHTSVVHNGFCDVCNKRIDGEPNPENHGLKHTGLRPFQCDLCFKLFQTDSGLKRHKSKEIRCHICNNFVSVQNKSAHMKKHASQGQF</sequence>
<organism evidence="11 12">
    <name type="scientific">Owenia fusiformis</name>
    <name type="common">Polychaete worm</name>
    <dbReference type="NCBI Taxonomy" id="6347"/>
    <lineage>
        <taxon>Eukaryota</taxon>
        <taxon>Metazoa</taxon>
        <taxon>Spiralia</taxon>
        <taxon>Lophotrochozoa</taxon>
        <taxon>Annelida</taxon>
        <taxon>Polychaeta</taxon>
        <taxon>Sedentaria</taxon>
        <taxon>Canalipalpata</taxon>
        <taxon>Sabellida</taxon>
        <taxon>Oweniida</taxon>
        <taxon>Oweniidae</taxon>
        <taxon>Owenia</taxon>
    </lineage>
</organism>
<feature type="region of interest" description="Disordered" evidence="10">
    <location>
        <begin position="57"/>
        <end position="171"/>
    </location>
</feature>
<dbReference type="GO" id="GO:0000978">
    <property type="term" value="F:RNA polymerase II cis-regulatory region sequence-specific DNA binding"/>
    <property type="evidence" value="ECO:0007669"/>
    <property type="project" value="TreeGrafter"/>
</dbReference>
<protein>
    <submittedName>
        <fullName evidence="11">Uncharacterized protein</fullName>
    </submittedName>
</protein>
<gene>
    <name evidence="11" type="ORF">OFUS_LOCUS3791</name>
</gene>
<dbReference type="InterPro" id="IPR036236">
    <property type="entry name" value="Znf_C2H2_sf"/>
</dbReference>
<keyword evidence="6" id="KW-0805">Transcription regulation</keyword>
<evidence type="ECO:0000256" key="2">
    <source>
        <dbReference type="ARBA" id="ARBA00022723"/>
    </source>
</evidence>
<dbReference type="SUPFAM" id="SSF57667">
    <property type="entry name" value="beta-beta-alpha zinc fingers"/>
    <property type="match status" value="1"/>
</dbReference>
<proteinExistence type="predicted"/>
<feature type="compositionally biased region" description="Polar residues" evidence="10">
    <location>
        <begin position="99"/>
        <end position="108"/>
    </location>
</feature>
<dbReference type="AlphaFoldDB" id="A0A8J1TFA2"/>
<evidence type="ECO:0000313" key="11">
    <source>
        <dbReference type="EMBL" id="CAH1776635.1"/>
    </source>
</evidence>
<name>A0A8J1TFA2_OWEFU</name>
<keyword evidence="4" id="KW-0863">Zinc-finger</keyword>
<evidence type="ECO:0000256" key="5">
    <source>
        <dbReference type="ARBA" id="ARBA00022833"/>
    </source>
</evidence>
<evidence type="ECO:0000256" key="1">
    <source>
        <dbReference type="ARBA" id="ARBA00004123"/>
    </source>
</evidence>
<keyword evidence="7" id="KW-0238">DNA-binding</keyword>
<evidence type="ECO:0000256" key="6">
    <source>
        <dbReference type="ARBA" id="ARBA00023015"/>
    </source>
</evidence>
<evidence type="ECO:0000256" key="8">
    <source>
        <dbReference type="ARBA" id="ARBA00023163"/>
    </source>
</evidence>
<dbReference type="Proteomes" id="UP000749559">
    <property type="component" value="Unassembled WGS sequence"/>
</dbReference>
<dbReference type="GO" id="GO:0000981">
    <property type="term" value="F:DNA-binding transcription factor activity, RNA polymerase II-specific"/>
    <property type="evidence" value="ECO:0007669"/>
    <property type="project" value="TreeGrafter"/>
</dbReference>
<dbReference type="OrthoDB" id="6327333at2759"/>
<dbReference type="Gene3D" id="3.30.160.60">
    <property type="entry name" value="Classic Zinc Finger"/>
    <property type="match status" value="1"/>
</dbReference>
<evidence type="ECO:0000256" key="7">
    <source>
        <dbReference type="ARBA" id="ARBA00023125"/>
    </source>
</evidence>
<keyword evidence="3" id="KW-0677">Repeat</keyword>
<keyword evidence="5" id="KW-0862">Zinc</keyword>
<comment type="subcellular location">
    <subcellularLocation>
        <location evidence="1">Nucleus</location>
    </subcellularLocation>
</comment>
<accession>A0A8J1TFA2</accession>
<evidence type="ECO:0000256" key="3">
    <source>
        <dbReference type="ARBA" id="ARBA00022737"/>
    </source>
</evidence>
<dbReference type="PROSITE" id="PS00028">
    <property type="entry name" value="ZINC_FINGER_C2H2_1"/>
    <property type="match status" value="2"/>
</dbReference>
<comment type="caution">
    <text evidence="11">The sequence shown here is derived from an EMBL/GenBank/DDBJ whole genome shotgun (WGS) entry which is preliminary data.</text>
</comment>
<feature type="compositionally biased region" description="Basic and acidic residues" evidence="10">
    <location>
        <begin position="159"/>
        <end position="168"/>
    </location>
</feature>
<dbReference type="PROSITE" id="PS50157">
    <property type="entry name" value="ZINC_FINGER_C2H2_2"/>
    <property type="match status" value="1"/>
</dbReference>
<evidence type="ECO:0000256" key="9">
    <source>
        <dbReference type="ARBA" id="ARBA00023242"/>
    </source>
</evidence>
<feature type="compositionally biased region" description="Polar residues" evidence="10">
    <location>
        <begin position="129"/>
        <end position="144"/>
    </location>
</feature>
<evidence type="ECO:0000256" key="10">
    <source>
        <dbReference type="SAM" id="MobiDB-lite"/>
    </source>
</evidence>
<dbReference type="PANTHER" id="PTHR46105">
    <property type="entry name" value="AGAP004733-PA"/>
    <property type="match status" value="1"/>
</dbReference>
<keyword evidence="9" id="KW-0539">Nucleus</keyword>
<keyword evidence="12" id="KW-1185">Reference proteome</keyword>
<evidence type="ECO:0000313" key="12">
    <source>
        <dbReference type="Proteomes" id="UP000749559"/>
    </source>
</evidence>
<reference evidence="11" key="1">
    <citation type="submission" date="2022-03" db="EMBL/GenBank/DDBJ databases">
        <authorList>
            <person name="Martin C."/>
        </authorList>
    </citation>
    <scope>NUCLEOTIDE SEQUENCE</scope>
</reference>
<dbReference type="GO" id="GO:0008270">
    <property type="term" value="F:zinc ion binding"/>
    <property type="evidence" value="ECO:0007669"/>
    <property type="project" value="UniProtKB-KW"/>
</dbReference>
<dbReference type="InterPro" id="IPR050457">
    <property type="entry name" value="ZnFinger_BTB_dom_contain"/>
</dbReference>
<keyword evidence="2" id="KW-0479">Metal-binding</keyword>
<dbReference type="EMBL" id="CAIIXF020000002">
    <property type="protein sequence ID" value="CAH1776635.1"/>
    <property type="molecule type" value="Genomic_DNA"/>
</dbReference>
<evidence type="ECO:0000256" key="4">
    <source>
        <dbReference type="ARBA" id="ARBA00022771"/>
    </source>
</evidence>
<keyword evidence="8" id="KW-0804">Transcription</keyword>
<dbReference type="InterPro" id="IPR013087">
    <property type="entry name" value="Znf_C2H2_type"/>
</dbReference>
<dbReference type="PANTHER" id="PTHR46105:SF5">
    <property type="entry name" value="ZINC FINGER AND BTB DOMAIN-CONTAINING PROTEIN 44 ISOFORM X1"/>
    <property type="match status" value="1"/>
</dbReference>